<dbReference type="Proteomes" id="UP000294545">
    <property type="component" value="Unassembled WGS sequence"/>
</dbReference>
<evidence type="ECO:0000313" key="1">
    <source>
        <dbReference type="EMBL" id="TCK89116.1"/>
    </source>
</evidence>
<organism evidence="1 2">
    <name type="scientific">Natranaerovirga hydrolytica</name>
    <dbReference type="NCBI Taxonomy" id="680378"/>
    <lineage>
        <taxon>Bacteria</taxon>
        <taxon>Bacillati</taxon>
        <taxon>Bacillota</taxon>
        <taxon>Clostridia</taxon>
        <taxon>Lachnospirales</taxon>
        <taxon>Natranaerovirgaceae</taxon>
        <taxon>Natranaerovirga</taxon>
    </lineage>
</organism>
<proteinExistence type="predicted"/>
<comment type="caution">
    <text evidence="1">The sequence shown here is derived from an EMBL/GenBank/DDBJ whole genome shotgun (WGS) entry which is preliminary data.</text>
</comment>
<dbReference type="AlphaFoldDB" id="A0A4R1M9T1"/>
<gene>
    <name evidence="1" type="ORF">EDC19_2531</name>
</gene>
<keyword evidence="2" id="KW-1185">Reference proteome</keyword>
<reference evidence="1 2" key="1">
    <citation type="submission" date="2019-03" db="EMBL/GenBank/DDBJ databases">
        <title>Genomic Encyclopedia of Type Strains, Phase IV (KMG-IV): sequencing the most valuable type-strain genomes for metagenomic binning, comparative biology and taxonomic classification.</title>
        <authorList>
            <person name="Goeker M."/>
        </authorList>
    </citation>
    <scope>NUCLEOTIDE SEQUENCE [LARGE SCALE GENOMIC DNA]</scope>
    <source>
        <strain evidence="1 2">DSM 24176</strain>
    </source>
</reference>
<accession>A0A4R1M9T1</accession>
<dbReference type="EMBL" id="SMGQ01000016">
    <property type="protein sequence ID" value="TCK89116.1"/>
    <property type="molecule type" value="Genomic_DNA"/>
</dbReference>
<dbReference type="RefSeq" id="WP_132283194.1">
    <property type="nucleotide sequence ID" value="NZ_SMGQ01000016.1"/>
</dbReference>
<dbReference type="OrthoDB" id="856045at2"/>
<sequence>MKQLINIAKGFQTSVNIAYDLNNDEKIREFIPTMSSLDVIEDVLLSTTVTSTQRARILIGAYGRGKSHIILVLMSLLFKKDKSLFNALFKKMQANNPSLYDFAMEYLNSKQMILPIVVRGSSTSLTQSFLSALQQALSEEGLADLMPETHFKAAVNQIKNWREKYPDTYKNLTKAISKPVDDFILALDEYDVNTYEEFLQLYPNLTSGSTFNPFLGFDIVELYANITVKIKDKGFSGVYVIYDEFSKYLESSIATATNSDIKLLQDFAEKCDRSGSTQMHLMLISHKDIANYIDGNLPKDKVDGWRGVSGRFKHVNLHNNYSQMYEIIAAVIHKDSKYWDNFRNANQQRFDDLKYRFTKNGLLDKQNQEEVNTAVEGCYPLHPISTFILPRLSEKVAQNERTLFTFLSVDDKFTLSAFLKTQADEFSLLTPDLIYDYFEPLFRKESYTSEVHKMYKLTASVLRKVEGKSLHAKIIKTIALIYLVEQFEKLSPIVDVIVDVFRNIVDDHKEIDFALKELIDKECVVYLKRSNNYLKIKESSGIDIREEIAKYKAQRLANIKATTILNESAFNSFMYPTAYNDDNDIIRYFDFKFIDSSDFLAVSNWEKFISDSKADGAVYAIIPKSQMEIEMLQQTILADEKPHSRIVFILPKQFVDIQEDALDYAAVIALKDEAANSEDEILNDEYAIYVEDLSEVVGSFINAYARPESGSAYYYYNGEQKRFRRKAQLTNLLSEICTAVFYRTPIINNESVNKNELPTVAINSRTKILAGLLANELAPNIGLTGTGQDVSIMRSTLIQTGVIVNADTDPKIQLETSNERMRDMLAEIRTFFVDKAAKKGGANFQILYDKLTSYEDGFGLKYGVIPIYVAVVLHLCKKNLVIIYRGNEVKITPELLNDINETPKEYSVILEDWNEEKANYMSQLEEVFSEFVTEREKAYNSFTYLLLAMNRWYLSLPKYAKEATIKYGSDGKSEKINAARRKFISSLKQLDINPREFLFERVFEIFGVNEISANIVPVIRDTKKEYDHAVKNLIVALTALVKGIFSKSNSHGSFTSIIKDWYESLNDRTRQSLFSGNENKILELMANITNDESSFIQRLAKAVTSLRIDDWNSDTMDVFLRDIQNFKKTVEDFNARKETRAAGSTSYEIIFTGANGEKIPKRFDKTEYSNRAKLLLNEMSSHLDEYGQSITEQEKRQVLIELLEKLC</sequence>
<name>A0A4R1M9T1_9FIRM</name>
<evidence type="ECO:0000313" key="2">
    <source>
        <dbReference type="Proteomes" id="UP000294545"/>
    </source>
</evidence>
<protein>
    <submittedName>
        <fullName evidence="1">Uncharacterized protein</fullName>
    </submittedName>
</protein>